<sequence>MLSLSSTHFSSLHTLSIRKAAEATSMSSFSHLLIPSRDRRHGGGGCNNSNRCSYTGYKMATNGTTTKPPLMPSPLRNSKFLQSNMWILVTGGADFIGSHLVDRLMQNEKNEVIDRR</sequence>
<protein>
    <submittedName>
        <fullName evidence="1">Uncharacterized protein</fullName>
    </submittedName>
</protein>
<dbReference type="InterPro" id="IPR036291">
    <property type="entry name" value="NAD(P)-bd_dom_sf"/>
</dbReference>
<name>A0A8S9QXG7_BRACR</name>
<evidence type="ECO:0000313" key="2">
    <source>
        <dbReference type="Proteomes" id="UP000712600"/>
    </source>
</evidence>
<dbReference type="Gene3D" id="3.40.50.720">
    <property type="entry name" value="NAD(P)-binding Rossmann-like Domain"/>
    <property type="match status" value="1"/>
</dbReference>
<organism evidence="1 2">
    <name type="scientific">Brassica cretica</name>
    <name type="common">Mustard</name>
    <dbReference type="NCBI Taxonomy" id="69181"/>
    <lineage>
        <taxon>Eukaryota</taxon>
        <taxon>Viridiplantae</taxon>
        <taxon>Streptophyta</taxon>
        <taxon>Embryophyta</taxon>
        <taxon>Tracheophyta</taxon>
        <taxon>Spermatophyta</taxon>
        <taxon>Magnoliopsida</taxon>
        <taxon>eudicotyledons</taxon>
        <taxon>Gunneridae</taxon>
        <taxon>Pentapetalae</taxon>
        <taxon>rosids</taxon>
        <taxon>malvids</taxon>
        <taxon>Brassicales</taxon>
        <taxon>Brassicaceae</taxon>
        <taxon>Brassiceae</taxon>
        <taxon>Brassica</taxon>
    </lineage>
</organism>
<proteinExistence type="predicted"/>
<dbReference type="SUPFAM" id="SSF51735">
    <property type="entry name" value="NAD(P)-binding Rossmann-fold domains"/>
    <property type="match status" value="1"/>
</dbReference>
<dbReference type="Proteomes" id="UP000712600">
    <property type="component" value="Unassembled WGS sequence"/>
</dbReference>
<dbReference type="AlphaFoldDB" id="A0A8S9QXG7"/>
<evidence type="ECO:0000313" key="1">
    <source>
        <dbReference type="EMBL" id="KAF3554880.1"/>
    </source>
</evidence>
<accession>A0A8S9QXG7</accession>
<gene>
    <name evidence="1" type="ORF">F2Q69_00012126</name>
</gene>
<comment type="caution">
    <text evidence="1">The sequence shown here is derived from an EMBL/GenBank/DDBJ whole genome shotgun (WGS) entry which is preliminary data.</text>
</comment>
<dbReference type="EMBL" id="QGKX02000996">
    <property type="protein sequence ID" value="KAF3554880.1"/>
    <property type="molecule type" value="Genomic_DNA"/>
</dbReference>
<reference evidence="1" key="1">
    <citation type="submission" date="2019-12" db="EMBL/GenBank/DDBJ databases">
        <title>Genome sequencing and annotation of Brassica cretica.</title>
        <authorList>
            <person name="Studholme D.J."/>
            <person name="Sarris P."/>
        </authorList>
    </citation>
    <scope>NUCLEOTIDE SEQUENCE</scope>
    <source>
        <strain evidence="1">PFS-109/04</strain>
        <tissue evidence="1">Leaf</tissue>
    </source>
</reference>